<evidence type="ECO:0000256" key="1">
    <source>
        <dbReference type="SAM" id="MobiDB-lite"/>
    </source>
</evidence>
<reference evidence="5 7" key="2">
    <citation type="journal article" date="2013" name="Nature">
        <title>Insights into bilaterian evolution from three spiralian genomes.</title>
        <authorList>
            <person name="Simakov O."/>
            <person name="Marletaz F."/>
            <person name="Cho S.J."/>
            <person name="Edsinger-Gonzales E."/>
            <person name="Havlak P."/>
            <person name="Hellsten U."/>
            <person name="Kuo D.H."/>
            <person name="Larsson T."/>
            <person name="Lv J."/>
            <person name="Arendt D."/>
            <person name="Savage R."/>
            <person name="Osoegawa K."/>
            <person name="de Jong P."/>
            <person name="Grimwood J."/>
            <person name="Chapman J.A."/>
            <person name="Shapiro H."/>
            <person name="Aerts A."/>
            <person name="Otillar R.P."/>
            <person name="Terry A.Y."/>
            <person name="Boore J.L."/>
            <person name="Grigoriev I.V."/>
            <person name="Lindberg D.R."/>
            <person name="Seaver E.C."/>
            <person name="Weisblat D.A."/>
            <person name="Putnam N.H."/>
            <person name="Rokhsar D.S."/>
        </authorList>
    </citation>
    <scope>NUCLEOTIDE SEQUENCE</scope>
    <source>
        <strain evidence="5 7">I ESC-2004</strain>
    </source>
</reference>
<dbReference type="InterPro" id="IPR016187">
    <property type="entry name" value="CTDL_fold"/>
</dbReference>
<dbReference type="AlphaFoldDB" id="R7TBZ5"/>
<dbReference type="CDD" id="cd00037">
    <property type="entry name" value="CLECT"/>
    <property type="match status" value="1"/>
</dbReference>
<evidence type="ECO:0000313" key="5">
    <source>
        <dbReference type="EMBL" id="ELT91238.1"/>
    </source>
</evidence>
<evidence type="ECO:0000313" key="6">
    <source>
        <dbReference type="EnsemblMetazoa" id="CapteP195979"/>
    </source>
</evidence>
<name>R7TBZ5_CAPTE</name>
<feature type="signal peptide" evidence="3">
    <location>
        <begin position="1"/>
        <end position="21"/>
    </location>
</feature>
<dbReference type="SUPFAM" id="SSF56436">
    <property type="entry name" value="C-type lectin-like"/>
    <property type="match status" value="1"/>
</dbReference>
<dbReference type="EMBL" id="AMQN01013922">
    <property type="status" value="NOT_ANNOTATED_CDS"/>
    <property type="molecule type" value="Genomic_DNA"/>
</dbReference>
<protein>
    <recommendedName>
        <fullName evidence="4">C-type lectin domain-containing protein</fullName>
    </recommendedName>
</protein>
<feature type="chain" id="PRO_5008786857" description="C-type lectin domain-containing protein" evidence="3">
    <location>
        <begin position="22"/>
        <end position="487"/>
    </location>
</feature>
<keyword evidence="3" id="KW-0732">Signal</keyword>
<dbReference type="Gene3D" id="3.10.100.10">
    <property type="entry name" value="Mannose-Binding Protein A, subunit A"/>
    <property type="match status" value="1"/>
</dbReference>
<dbReference type="InterPro" id="IPR016186">
    <property type="entry name" value="C-type_lectin-like/link_sf"/>
</dbReference>
<dbReference type="InterPro" id="IPR001304">
    <property type="entry name" value="C-type_lectin-like"/>
</dbReference>
<proteinExistence type="predicted"/>
<evidence type="ECO:0000313" key="7">
    <source>
        <dbReference type="Proteomes" id="UP000014760"/>
    </source>
</evidence>
<dbReference type="Proteomes" id="UP000014760">
    <property type="component" value="Unassembled WGS sequence"/>
</dbReference>
<evidence type="ECO:0000256" key="2">
    <source>
        <dbReference type="SAM" id="Phobius"/>
    </source>
</evidence>
<dbReference type="EMBL" id="KB310599">
    <property type="protein sequence ID" value="ELT91238.1"/>
    <property type="molecule type" value="Genomic_DNA"/>
</dbReference>
<reference evidence="6" key="3">
    <citation type="submission" date="2015-06" db="UniProtKB">
        <authorList>
            <consortium name="EnsemblMetazoa"/>
        </authorList>
    </citation>
    <scope>IDENTIFICATION</scope>
</reference>
<keyword evidence="2" id="KW-0812">Transmembrane</keyword>
<evidence type="ECO:0000259" key="4">
    <source>
        <dbReference type="PROSITE" id="PS50041"/>
    </source>
</evidence>
<feature type="region of interest" description="Disordered" evidence="1">
    <location>
        <begin position="364"/>
        <end position="420"/>
    </location>
</feature>
<feature type="transmembrane region" description="Helical" evidence="2">
    <location>
        <begin position="244"/>
        <end position="268"/>
    </location>
</feature>
<dbReference type="PROSITE" id="PS50041">
    <property type="entry name" value="C_TYPE_LECTIN_2"/>
    <property type="match status" value="1"/>
</dbReference>
<gene>
    <name evidence="5" type="ORF">CAPTEDRAFT_195979</name>
</gene>
<accession>R7TBZ5</accession>
<dbReference type="HOGENOM" id="CLU_560488_0_0_1"/>
<evidence type="ECO:0000256" key="3">
    <source>
        <dbReference type="SAM" id="SignalP"/>
    </source>
</evidence>
<keyword evidence="2" id="KW-0472">Membrane</keyword>
<organism evidence="5">
    <name type="scientific">Capitella teleta</name>
    <name type="common">Polychaete worm</name>
    <dbReference type="NCBI Taxonomy" id="283909"/>
    <lineage>
        <taxon>Eukaryota</taxon>
        <taxon>Metazoa</taxon>
        <taxon>Spiralia</taxon>
        <taxon>Lophotrochozoa</taxon>
        <taxon>Annelida</taxon>
        <taxon>Polychaeta</taxon>
        <taxon>Sedentaria</taxon>
        <taxon>Scolecida</taxon>
        <taxon>Capitellidae</taxon>
        <taxon>Capitella</taxon>
    </lineage>
</organism>
<keyword evidence="2" id="KW-1133">Transmembrane helix</keyword>
<feature type="domain" description="C-type lectin" evidence="4">
    <location>
        <begin position="58"/>
        <end position="177"/>
    </location>
</feature>
<sequence length="487" mass="54913">METVNWIILTWCLHLWNCVSGTKVPLTETSHFCWTPFGSTMTLTPSEFDVFVFYNSTNAATCFYLSKKPFGYEHSRKDCHLLGESAGLVIRMAMVKTREKNDYITNVLMGSQSARFNNGVWLGVQWIPRDQRWTWDDGTYLGEWTNDWGYGRHPEDPTSTVCVFFKLDGSWVRGHCDIAANPVYLCEWVVDLSNATKSTYNVPFMGENSTLSRGFVYTDVESEISGVDFDSPNQDGSSSGQTGLIVGIAVCVVLGISLSAFIAFFVVAKRRKDSAKSSPPIERPPPPADVRNLTISRPIFNSSTLIRTPRDNLYELEEIPLQSPNGTDTIGYLYPVKKPDDELEGAVYEDIPGSAIYEEPTLQIRGPQCPQPMGLNRPYSDYEDIDNLKKGPNGEGRALLHFQSPPDSRPPDPPFHGDDNDLTMYKDLATRGDYVKVHKRPHIESAYLARQKRNRFVSLLVYPENIEGYKMAAMCIKNVTWDADFKP</sequence>
<dbReference type="Pfam" id="PF00059">
    <property type="entry name" value="Lectin_C"/>
    <property type="match status" value="1"/>
</dbReference>
<reference evidence="7" key="1">
    <citation type="submission" date="2012-12" db="EMBL/GenBank/DDBJ databases">
        <authorList>
            <person name="Hellsten U."/>
            <person name="Grimwood J."/>
            <person name="Chapman J.A."/>
            <person name="Shapiro H."/>
            <person name="Aerts A."/>
            <person name="Otillar R.P."/>
            <person name="Terry A.Y."/>
            <person name="Boore J.L."/>
            <person name="Simakov O."/>
            <person name="Marletaz F."/>
            <person name="Cho S.-J."/>
            <person name="Edsinger-Gonzales E."/>
            <person name="Havlak P."/>
            <person name="Kuo D.-H."/>
            <person name="Larsson T."/>
            <person name="Lv J."/>
            <person name="Arendt D."/>
            <person name="Savage R."/>
            <person name="Osoegawa K."/>
            <person name="de Jong P."/>
            <person name="Lindberg D.R."/>
            <person name="Seaver E.C."/>
            <person name="Weisblat D.A."/>
            <person name="Putnam N.H."/>
            <person name="Grigoriev I.V."/>
            <person name="Rokhsar D.S."/>
        </authorList>
    </citation>
    <scope>NUCLEOTIDE SEQUENCE</scope>
    <source>
        <strain evidence="7">I ESC-2004</strain>
    </source>
</reference>
<keyword evidence="7" id="KW-1185">Reference proteome</keyword>
<dbReference type="EnsemblMetazoa" id="CapteT195979">
    <property type="protein sequence ID" value="CapteP195979"/>
    <property type="gene ID" value="CapteG195979"/>
</dbReference>